<sequence length="418" mass="47819">MTIILCDQCGRTFVPTLQDENRLKCDMQDELRERFLPTDTESSQIIEDIRQLDGEITQYNLEIDRLRETLGTLEKRRDILLRAKETRQALFSPIRKLPPEVLGEILSLCAHLPERNAREIVSLHDRGYKRPLASLSLPILSVARTCRLWRDICLEKPDFWTDIVFHFDSMYETSYSQANIDALTSLLRRYLGHSNSLPLNVNFHALGPYGTDWDWDSPTDFHELCSQVLVVLLEESQRWQSVVLAIDSELFALELFPHEGVSELIECFSQTPSSSFPRLESFVVVDQSLAWQSSFVRYFSAAPIRNLLIPSYSDNLLDTLSEAHSLIDVTSLTVSQFDNACCSILEHCPNLERLNILNCLIVEEEWAIHTCPKLANLEVSLSDGEPHSNVTDLFEVLNLPSVLSRGDRKAYGRFHFAS</sequence>
<dbReference type="Gene3D" id="3.80.10.10">
    <property type="entry name" value="Ribonuclease Inhibitor"/>
    <property type="match status" value="1"/>
</dbReference>
<dbReference type="InterPro" id="IPR001810">
    <property type="entry name" value="F-box_dom"/>
</dbReference>
<evidence type="ECO:0000256" key="1">
    <source>
        <dbReference type="SAM" id="Coils"/>
    </source>
</evidence>
<proteinExistence type="predicted"/>
<dbReference type="OrthoDB" id="2890847at2759"/>
<keyword evidence="1" id="KW-0175">Coiled coil</keyword>
<evidence type="ECO:0000313" key="3">
    <source>
        <dbReference type="EMBL" id="KAF5354564.1"/>
    </source>
</evidence>
<dbReference type="EMBL" id="JAACJM010000058">
    <property type="protein sequence ID" value="KAF5354564.1"/>
    <property type="molecule type" value="Genomic_DNA"/>
</dbReference>
<evidence type="ECO:0000259" key="2">
    <source>
        <dbReference type="Pfam" id="PF12937"/>
    </source>
</evidence>
<dbReference type="Proteomes" id="UP000559256">
    <property type="component" value="Unassembled WGS sequence"/>
</dbReference>
<feature type="domain" description="F-box" evidence="2">
    <location>
        <begin position="95"/>
        <end position="165"/>
    </location>
</feature>
<name>A0A8H5D7G2_9AGAR</name>
<accession>A0A8H5D7G2</accession>
<comment type="caution">
    <text evidence="3">The sequence shown here is derived from an EMBL/GenBank/DDBJ whole genome shotgun (WGS) entry which is preliminary data.</text>
</comment>
<organism evidence="3 4">
    <name type="scientific">Tetrapyrgos nigripes</name>
    <dbReference type="NCBI Taxonomy" id="182062"/>
    <lineage>
        <taxon>Eukaryota</taxon>
        <taxon>Fungi</taxon>
        <taxon>Dikarya</taxon>
        <taxon>Basidiomycota</taxon>
        <taxon>Agaricomycotina</taxon>
        <taxon>Agaricomycetes</taxon>
        <taxon>Agaricomycetidae</taxon>
        <taxon>Agaricales</taxon>
        <taxon>Marasmiineae</taxon>
        <taxon>Marasmiaceae</taxon>
        <taxon>Tetrapyrgos</taxon>
    </lineage>
</organism>
<feature type="coiled-coil region" evidence="1">
    <location>
        <begin position="49"/>
        <end position="83"/>
    </location>
</feature>
<evidence type="ECO:0000313" key="4">
    <source>
        <dbReference type="Proteomes" id="UP000559256"/>
    </source>
</evidence>
<dbReference type="AlphaFoldDB" id="A0A8H5D7G2"/>
<dbReference type="InterPro" id="IPR032675">
    <property type="entry name" value="LRR_dom_sf"/>
</dbReference>
<keyword evidence="4" id="KW-1185">Reference proteome</keyword>
<dbReference type="Pfam" id="PF12937">
    <property type="entry name" value="F-box-like"/>
    <property type="match status" value="1"/>
</dbReference>
<protein>
    <recommendedName>
        <fullName evidence="2">F-box domain-containing protein</fullName>
    </recommendedName>
</protein>
<reference evidence="3 4" key="1">
    <citation type="journal article" date="2020" name="ISME J.">
        <title>Uncovering the hidden diversity of litter-decomposition mechanisms in mushroom-forming fungi.</title>
        <authorList>
            <person name="Floudas D."/>
            <person name="Bentzer J."/>
            <person name="Ahren D."/>
            <person name="Johansson T."/>
            <person name="Persson P."/>
            <person name="Tunlid A."/>
        </authorList>
    </citation>
    <scope>NUCLEOTIDE SEQUENCE [LARGE SCALE GENOMIC DNA]</scope>
    <source>
        <strain evidence="3 4">CBS 291.85</strain>
    </source>
</reference>
<gene>
    <name evidence="3" type="ORF">D9758_011197</name>
</gene>